<evidence type="ECO:0000313" key="1">
    <source>
        <dbReference type="EMBL" id="KYN21098.1"/>
    </source>
</evidence>
<reference evidence="1 2" key="1">
    <citation type="submission" date="2015-09" db="EMBL/GenBank/DDBJ databases">
        <title>Trachymyrmex cornetzi WGS genome.</title>
        <authorList>
            <person name="Nygaard S."/>
            <person name="Hu H."/>
            <person name="Boomsma J."/>
            <person name="Zhang G."/>
        </authorList>
    </citation>
    <scope>NUCLEOTIDE SEQUENCE [LARGE SCALE GENOMIC DNA]</scope>
    <source>
        <strain evidence="1">Tcor2-1</strain>
        <tissue evidence="1">Whole body</tissue>
    </source>
</reference>
<organism evidence="1 2">
    <name type="scientific">Trachymyrmex cornetzi</name>
    <dbReference type="NCBI Taxonomy" id="471704"/>
    <lineage>
        <taxon>Eukaryota</taxon>
        <taxon>Metazoa</taxon>
        <taxon>Ecdysozoa</taxon>
        <taxon>Arthropoda</taxon>
        <taxon>Hexapoda</taxon>
        <taxon>Insecta</taxon>
        <taxon>Pterygota</taxon>
        <taxon>Neoptera</taxon>
        <taxon>Endopterygota</taxon>
        <taxon>Hymenoptera</taxon>
        <taxon>Apocrita</taxon>
        <taxon>Aculeata</taxon>
        <taxon>Formicoidea</taxon>
        <taxon>Formicidae</taxon>
        <taxon>Myrmicinae</taxon>
        <taxon>Trachymyrmex</taxon>
    </lineage>
</organism>
<dbReference type="AlphaFoldDB" id="A0A151J8C9"/>
<dbReference type="EMBL" id="KQ979541">
    <property type="protein sequence ID" value="KYN21098.1"/>
    <property type="molecule type" value="Genomic_DNA"/>
</dbReference>
<proteinExistence type="predicted"/>
<dbReference type="Proteomes" id="UP000078492">
    <property type="component" value="Unassembled WGS sequence"/>
</dbReference>
<protein>
    <recommendedName>
        <fullName evidence="3">Calcineurin-like phosphoesterase domain-containing protein</fullName>
    </recommendedName>
</protein>
<evidence type="ECO:0008006" key="3">
    <source>
        <dbReference type="Google" id="ProtNLM"/>
    </source>
</evidence>
<gene>
    <name evidence="1" type="ORF">ALC57_06543</name>
</gene>
<dbReference type="STRING" id="471704.A0A151J8C9"/>
<keyword evidence="2" id="KW-1185">Reference proteome</keyword>
<name>A0A151J8C9_9HYME</name>
<evidence type="ECO:0000313" key="2">
    <source>
        <dbReference type="Proteomes" id="UP000078492"/>
    </source>
</evidence>
<accession>A0A151J8C9</accession>
<sequence length="52" mass="6007">MVKMFPGIPIFPALGNHESAPVNRYIRKMHVYRVNLNGYTNVLSWEMNISLS</sequence>